<feature type="region of interest" description="Disordered" evidence="1">
    <location>
        <begin position="1"/>
        <end position="25"/>
    </location>
</feature>
<accession>A0A699REA4</accession>
<organism evidence="2">
    <name type="scientific">Tanacetum cinerariifolium</name>
    <name type="common">Dalmatian daisy</name>
    <name type="synonym">Chrysanthemum cinerariifolium</name>
    <dbReference type="NCBI Taxonomy" id="118510"/>
    <lineage>
        <taxon>Eukaryota</taxon>
        <taxon>Viridiplantae</taxon>
        <taxon>Streptophyta</taxon>
        <taxon>Embryophyta</taxon>
        <taxon>Tracheophyta</taxon>
        <taxon>Spermatophyta</taxon>
        <taxon>Magnoliopsida</taxon>
        <taxon>eudicotyledons</taxon>
        <taxon>Gunneridae</taxon>
        <taxon>Pentapetalae</taxon>
        <taxon>asterids</taxon>
        <taxon>campanulids</taxon>
        <taxon>Asterales</taxon>
        <taxon>Asteraceae</taxon>
        <taxon>Asteroideae</taxon>
        <taxon>Anthemideae</taxon>
        <taxon>Anthemidinae</taxon>
        <taxon>Tanacetum</taxon>
    </lineage>
</organism>
<evidence type="ECO:0000256" key="1">
    <source>
        <dbReference type="SAM" id="MobiDB-lite"/>
    </source>
</evidence>
<dbReference type="AlphaFoldDB" id="A0A699REA4"/>
<dbReference type="EMBL" id="BKCJ011083924">
    <property type="protein sequence ID" value="GFC82332.1"/>
    <property type="molecule type" value="Genomic_DNA"/>
</dbReference>
<feature type="non-terminal residue" evidence="2">
    <location>
        <position position="1"/>
    </location>
</feature>
<proteinExistence type="predicted"/>
<evidence type="ECO:0000313" key="2">
    <source>
        <dbReference type="EMBL" id="GFC82332.1"/>
    </source>
</evidence>
<protein>
    <submittedName>
        <fullName evidence="2">Uncharacterized protein</fullName>
    </submittedName>
</protein>
<comment type="caution">
    <text evidence="2">The sequence shown here is derived from an EMBL/GenBank/DDBJ whole genome shotgun (WGS) entry which is preliminary data.</text>
</comment>
<gene>
    <name evidence="2" type="ORF">Tci_854302</name>
</gene>
<reference evidence="2" key="1">
    <citation type="journal article" date="2019" name="Sci. Rep.">
        <title>Draft genome of Tanacetum cinerariifolium, the natural source of mosquito coil.</title>
        <authorList>
            <person name="Yamashiro T."/>
            <person name="Shiraishi A."/>
            <person name="Satake H."/>
            <person name="Nakayama K."/>
        </authorList>
    </citation>
    <scope>NUCLEOTIDE SEQUENCE</scope>
</reference>
<sequence>GERGRIYVSGSNLERGGRSGEELAL</sequence>
<name>A0A699REA4_TANCI</name>
<feature type="compositionally biased region" description="Basic and acidic residues" evidence="1">
    <location>
        <begin position="15"/>
        <end position="25"/>
    </location>
</feature>